<name>A0ACB0ILD6_TRIPR</name>
<protein>
    <submittedName>
        <fullName evidence="1">Uncharacterized protein</fullName>
    </submittedName>
</protein>
<comment type="caution">
    <text evidence="1">The sequence shown here is derived from an EMBL/GenBank/DDBJ whole genome shotgun (WGS) entry which is preliminary data.</text>
</comment>
<accession>A0ACB0ILD6</accession>
<gene>
    <name evidence="1" type="ORF">MILVUS5_LOCUS3972</name>
</gene>
<dbReference type="EMBL" id="CASHSV030000001">
    <property type="protein sequence ID" value="CAJ2632742.1"/>
    <property type="molecule type" value="Genomic_DNA"/>
</dbReference>
<organism evidence="1 2">
    <name type="scientific">Trifolium pratense</name>
    <name type="common">Red clover</name>
    <dbReference type="NCBI Taxonomy" id="57577"/>
    <lineage>
        <taxon>Eukaryota</taxon>
        <taxon>Viridiplantae</taxon>
        <taxon>Streptophyta</taxon>
        <taxon>Embryophyta</taxon>
        <taxon>Tracheophyta</taxon>
        <taxon>Spermatophyta</taxon>
        <taxon>Magnoliopsida</taxon>
        <taxon>eudicotyledons</taxon>
        <taxon>Gunneridae</taxon>
        <taxon>Pentapetalae</taxon>
        <taxon>rosids</taxon>
        <taxon>fabids</taxon>
        <taxon>Fabales</taxon>
        <taxon>Fabaceae</taxon>
        <taxon>Papilionoideae</taxon>
        <taxon>50 kb inversion clade</taxon>
        <taxon>NPAAA clade</taxon>
        <taxon>Hologalegina</taxon>
        <taxon>IRL clade</taxon>
        <taxon>Trifolieae</taxon>
        <taxon>Trifolium</taxon>
    </lineage>
</organism>
<proteinExistence type="predicted"/>
<dbReference type="Proteomes" id="UP001177021">
    <property type="component" value="Unassembled WGS sequence"/>
</dbReference>
<evidence type="ECO:0000313" key="2">
    <source>
        <dbReference type="Proteomes" id="UP001177021"/>
    </source>
</evidence>
<sequence>MLQIIEMKFIILLLSMCTEHDSFWTGCRLHFFVVSLEIEMIGTWFWDRLKFIWD</sequence>
<reference evidence="1" key="1">
    <citation type="submission" date="2023-10" db="EMBL/GenBank/DDBJ databases">
        <authorList>
            <person name="Rodriguez Cubillos JULIANA M."/>
            <person name="De Vega J."/>
        </authorList>
    </citation>
    <scope>NUCLEOTIDE SEQUENCE</scope>
</reference>
<evidence type="ECO:0000313" key="1">
    <source>
        <dbReference type="EMBL" id="CAJ2632742.1"/>
    </source>
</evidence>
<keyword evidence="2" id="KW-1185">Reference proteome</keyword>